<dbReference type="RefSeq" id="WP_109713330.1">
    <property type="nucleotide sequence ID" value="NZ_QGDS01000013.1"/>
</dbReference>
<proteinExistence type="predicted"/>
<dbReference type="SFLD" id="SFLDG01135">
    <property type="entry name" value="C1.5.6:_HAD__Beta-PGM__Phospha"/>
    <property type="match status" value="1"/>
</dbReference>
<dbReference type="PANTHER" id="PTHR43434">
    <property type="entry name" value="PHOSPHOGLYCOLATE PHOSPHATASE"/>
    <property type="match status" value="1"/>
</dbReference>
<dbReference type="PANTHER" id="PTHR43434:SF1">
    <property type="entry name" value="PHOSPHOGLYCOLATE PHOSPHATASE"/>
    <property type="match status" value="1"/>
</dbReference>
<organism evidence="1 2">
    <name type="scientific">Faecalicatena contorta</name>
    <dbReference type="NCBI Taxonomy" id="39482"/>
    <lineage>
        <taxon>Bacteria</taxon>
        <taxon>Bacillati</taxon>
        <taxon>Bacillota</taxon>
        <taxon>Clostridia</taxon>
        <taxon>Lachnospirales</taxon>
        <taxon>Lachnospiraceae</taxon>
        <taxon>Faecalicatena</taxon>
    </lineage>
</organism>
<dbReference type="Pfam" id="PF13419">
    <property type="entry name" value="HAD_2"/>
    <property type="match status" value="1"/>
</dbReference>
<dbReference type="Gene3D" id="3.40.50.1000">
    <property type="entry name" value="HAD superfamily/HAD-like"/>
    <property type="match status" value="1"/>
</dbReference>
<evidence type="ECO:0000313" key="2">
    <source>
        <dbReference type="Proteomes" id="UP000254051"/>
    </source>
</evidence>
<dbReference type="InterPro" id="IPR023198">
    <property type="entry name" value="PGP-like_dom2"/>
</dbReference>
<protein>
    <submittedName>
        <fullName evidence="1">Phosphoglycolate phosphatase</fullName>
    </submittedName>
</protein>
<dbReference type="InterPro" id="IPR036412">
    <property type="entry name" value="HAD-like_sf"/>
</dbReference>
<dbReference type="NCBIfam" id="TIGR01549">
    <property type="entry name" value="HAD-SF-IA-v1"/>
    <property type="match status" value="1"/>
</dbReference>
<dbReference type="SFLD" id="SFLDG01129">
    <property type="entry name" value="C1.5:_HAD__Beta-PGM__Phosphata"/>
    <property type="match status" value="1"/>
</dbReference>
<evidence type="ECO:0000313" key="1">
    <source>
        <dbReference type="EMBL" id="SUQ15467.1"/>
    </source>
</evidence>
<dbReference type="GO" id="GO:0006281">
    <property type="term" value="P:DNA repair"/>
    <property type="evidence" value="ECO:0007669"/>
    <property type="project" value="TreeGrafter"/>
</dbReference>
<dbReference type="InterPro" id="IPR041492">
    <property type="entry name" value="HAD_2"/>
</dbReference>
<gene>
    <name evidence="1" type="ORF">SAMN05216529_11312</name>
</gene>
<dbReference type="Proteomes" id="UP000254051">
    <property type="component" value="Unassembled WGS sequence"/>
</dbReference>
<dbReference type="OrthoDB" id="9807630at2"/>
<accession>A0A315ZRN0</accession>
<dbReference type="SFLD" id="SFLDS00003">
    <property type="entry name" value="Haloacid_Dehalogenase"/>
    <property type="match status" value="1"/>
</dbReference>
<dbReference type="GO" id="GO:0005829">
    <property type="term" value="C:cytosol"/>
    <property type="evidence" value="ECO:0007669"/>
    <property type="project" value="TreeGrafter"/>
</dbReference>
<reference evidence="2" key="1">
    <citation type="submission" date="2017-07" db="EMBL/GenBank/DDBJ databases">
        <authorList>
            <person name="Varghese N."/>
            <person name="Submissions S."/>
        </authorList>
    </citation>
    <scope>NUCLEOTIDE SEQUENCE [LARGE SCALE GENOMIC DNA]</scope>
    <source>
        <strain evidence="2">NLAE-zl-C134</strain>
    </source>
</reference>
<sequence length="219" mass="24138">MYKICIFDLDGTLVDTLDSLTFSVNETLKEMELPPVSREECRIFVGEGARRLMEKALLAGGQENLQRIDEAMEIYGRIFDANCTYHVISYDGIPELLREMKALGIRLAVLSNKPDRQTVRVAEEIFGKDTFQWIQGQKAGIPRKPDPSAALKIAGELGARPEETIYIGDSEVDIATGTAAKMMTIGASWGFRGRAALEAAGAGVIADAPEEILKWIRET</sequence>
<dbReference type="InterPro" id="IPR050155">
    <property type="entry name" value="HAD-like_hydrolase_sf"/>
</dbReference>
<name>A0A315ZRN0_9FIRM</name>
<dbReference type="AlphaFoldDB" id="A0A315ZRN0"/>
<dbReference type="Gene3D" id="1.10.150.240">
    <property type="entry name" value="Putative phosphatase, domain 2"/>
    <property type="match status" value="1"/>
</dbReference>
<dbReference type="SUPFAM" id="SSF56784">
    <property type="entry name" value="HAD-like"/>
    <property type="match status" value="1"/>
</dbReference>
<dbReference type="InterPro" id="IPR006439">
    <property type="entry name" value="HAD-SF_hydro_IA"/>
</dbReference>
<dbReference type="GO" id="GO:0008967">
    <property type="term" value="F:phosphoglycolate phosphatase activity"/>
    <property type="evidence" value="ECO:0007669"/>
    <property type="project" value="TreeGrafter"/>
</dbReference>
<dbReference type="EMBL" id="UHJJ01000013">
    <property type="protein sequence ID" value="SUQ15467.1"/>
    <property type="molecule type" value="Genomic_DNA"/>
</dbReference>
<dbReference type="InterPro" id="IPR023214">
    <property type="entry name" value="HAD_sf"/>
</dbReference>
<keyword evidence="2" id="KW-1185">Reference proteome</keyword>